<evidence type="ECO:0000256" key="1">
    <source>
        <dbReference type="ARBA" id="ARBA00003408"/>
    </source>
</evidence>
<dbReference type="InterPro" id="IPR048279">
    <property type="entry name" value="MdtK-like"/>
</dbReference>
<reference evidence="14" key="2">
    <citation type="journal article" date="2023" name="Curr. Microbiol.">
        <title>Granulicatella seriolae sp. nov., a Novel Facultative Anaerobe Isolated from Yellowtail Marine Fish.</title>
        <authorList>
            <person name="Lee M."/>
            <person name="Choi Y.J."/>
            <person name="Farooq A."/>
            <person name="Jeong J.B."/>
            <person name="Jung M.Y."/>
        </authorList>
    </citation>
    <scope>NUCLEOTIDE SEQUENCE</scope>
    <source>
        <strain evidence="14">S8</strain>
    </source>
</reference>
<keyword evidence="8 13" id="KW-0812">Transmembrane</keyword>
<dbReference type="Proteomes" id="UP001059480">
    <property type="component" value="Unassembled WGS sequence"/>
</dbReference>
<keyword evidence="9 13" id="KW-1133">Transmembrane helix</keyword>
<reference evidence="14" key="3">
    <citation type="journal article" date="2023" name="Microbiol. Resour. Announc.">
        <title>Draft Genome Sequence of Granulicatella sp. Strain S8, Isolated from a Marine Fish, Seriola quinqueradiata.</title>
        <authorList>
            <person name="Lee M."/>
            <person name="Farooq A."/>
            <person name="Jeong J.B."/>
            <person name="Jung M.Y."/>
        </authorList>
    </citation>
    <scope>NUCLEOTIDE SEQUENCE</scope>
    <source>
        <strain evidence="14">S8</strain>
    </source>
</reference>
<feature type="transmembrane region" description="Helical" evidence="13">
    <location>
        <begin position="418"/>
        <end position="439"/>
    </location>
</feature>
<accession>A0ABT1WQ19</accession>
<evidence type="ECO:0000256" key="2">
    <source>
        <dbReference type="ARBA" id="ARBA00004651"/>
    </source>
</evidence>
<dbReference type="RefSeq" id="WP_256945704.1">
    <property type="nucleotide sequence ID" value="NZ_JANHNZ010000010.1"/>
</dbReference>
<evidence type="ECO:0000256" key="7">
    <source>
        <dbReference type="ARBA" id="ARBA00022475"/>
    </source>
</evidence>
<dbReference type="CDD" id="cd13140">
    <property type="entry name" value="MATE_like_1"/>
    <property type="match status" value="1"/>
</dbReference>
<dbReference type="EMBL" id="JANHNZ010000010">
    <property type="protein sequence ID" value="MCQ9210591.1"/>
    <property type="molecule type" value="Genomic_DNA"/>
</dbReference>
<evidence type="ECO:0000256" key="3">
    <source>
        <dbReference type="ARBA" id="ARBA00010199"/>
    </source>
</evidence>
<dbReference type="PANTHER" id="PTHR43298:SF2">
    <property type="entry name" value="FMN_FAD EXPORTER YEEO-RELATED"/>
    <property type="match status" value="1"/>
</dbReference>
<reference evidence="14" key="1">
    <citation type="submission" date="2022-07" db="EMBL/GenBank/DDBJ databases">
        <authorList>
            <person name="Jung M.-Y."/>
            <person name="Lee M."/>
        </authorList>
    </citation>
    <scope>NUCLEOTIDE SEQUENCE</scope>
    <source>
        <strain evidence="14">S8</strain>
    </source>
</reference>
<feature type="transmembrane region" description="Helical" evidence="13">
    <location>
        <begin position="361"/>
        <end position="380"/>
    </location>
</feature>
<protein>
    <recommendedName>
        <fullName evidence="4">Probable multidrug resistance protein NorM</fullName>
    </recommendedName>
    <alternativeName>
        <fullName evidence="12">Multidrug-efflux transporter</fullName>
    </alternativeName>
</protein>
<keyword evidence="15" id="KW-1185">Reference proteome</keyword>
<evidence type="ECO:0000313" key="14">
    <source>
        <dbReference type="EMBL" id="MCQ9210591.1"/>
    </source>
</evidence>
<keyword evidence="10" id="KW-0406">Ion transport</keyword>
<dbReference type="PIRSF" id="PIRSF006603">
    <property type="entry name" value="DinF"/>
    <property type="match status" value="1"/>
</dbReference>
<keyword evidence="6" id="KW-0050">Antiport</keyword>
<gene>
    <name evidence="14" type="ORF">NPA36_08515</name>
</gene>
<keyword evidence="11 13" id="KW-0472">Membrane</keyword>
<feature type="transmembrane region" description="Helical" evidence="13">
    <location>
        <begin position="195"/>
        <end position="218"/>
    </location>
</feature>
<organism evidence="14 15">
    <name type="scientific">Granulicatella seriolae</name>
    <dbReference type="NCBI Taxonomy" id="2967226"/>
    <lineage>
        <taxon>Bacteria</taxon>
        <taxon>Bacillati</taxon>
        <taxon>Bacillota</taxon>
        <taxon>Bacilli</taxon>
        <taxon>Lactobacillales</taxon>
        <taxon>Carnobacteriaceae</taxon>
        <taxon>Granulicatella</taxon>
    </lineage>
</organism>
<comment type="subcellular location">
    <subcellularLocation>
        <location evidence="2">Cell membrane</location>
        <topology evidence="2">Multi-pass membrane protein</topology>
    </subcellularLocation>
</comment>
<evidence type="ECO:0000313" key="15">
    <source>
        <dbReference type="Proteomes" id="UP001059480"/>
    </source>
</evidence>
<feature type="transmembrane region" description="Helical" evidence="13">
    <location>
        <begin position="137"/>
        <end position="158"/>
    </location>
</feature>
<evidence type="ECO:0000256" key="13">
    <source>
        <dbReference type="SAM" id="Phobius"/>
    </source>
</evidence>
<feature type="transmembrane region" description="Helical" evidence="13">
    <location>
        <begin position="392"/>
        <end position="412"/>
    </location>
</feature>
<dbReference type="InterPro" id="IPR050222">
    <property type="entry name" value="MATE_MdtK"/>
</dbReference>
<keyword evidence="5" id="KW-0813">Transport</keyword>
<dbReference type="NCBIfam" id="TIGR00797">
    <property type="entry name" value="matE"/>
    <property type="match status" value="1"/>
</dbReference>
<name>A0ABT1WQ19_9LACT</name>
<feature type="transmembrane region" description="Helical" evidence="13">
    <location>
        <begin position="170"/>
        <end position="189"/>
    </location>
</feature>
<feature type="transmembrane region" description="Helical" evidence="13">
    <location>
        <begin position="57"/>
        <end position="79"/>
    </location>
</feature>
<evidence type="ECO:0000256" key="11">
    <source>
        <dbReference type="ARBA" id="ARBA00023136"/>
    </source>
</evidence>
<evidence type="ECO:0000256" key="9">
    <source>
        <dbReference type="ARBA" id="ARBA00022989"/>
    </source>
</evidence>
<dbReference type="Pfam" id="PF01554">
    <property type="entry name" value="MatE"/>
    <property type="match status" value="2"/>
</dbReference>
<evidence type="ECO:0000256" key="4">
    <source>
        <dbReference type="ARBA" id="ARBA00020268"/>
    </source>
</evidence>
<feature type="transmembrane region" description="Helical" evidence="13">
    <location>
        <begin position="322"/>
        <end position="341"/>
    </location>
</feature>
<comment type="similarity">
    <text evidence="3">Belongs to the multi antimicrobial extrusion (MATE) (TC 2.A.66.1) family.</text>
</comment>
<evidence type="ECO:0000256" key="5">
    <source>
        <dbReference type="ARBA" id="ARBA00022448"/>
    </source>
</evidence>
<evidence type="ECO:0000256" key="6">
    <source>
        <dbReference type="ARBA" id="ARBA00022449"/>
    </source>
</evidence>
<dbReference type="PANTHER" id="PTHR43298">
    <property type="entry name" value="MULTIDRUG RESISTANCE PROTEIN NORM-RELATED"/>
    <property type="match status" value="1"/>
</dbReference>
<evidence type="ECO:0000256" key="12">
    <source>
        <dbReference type="ARBA" id="ARBA00031636"/>
    </source>
</evidence>
<evidence type="ECO:0000256" key="10">
    <source>
        <dbReference type="ARBA" id="ARBA00023065"/>
    </source>
</evidence>
<keyword evidence="7" id="KW-1003">Cell membrane</keyword>
<comment type="function">
    <text evidence="1">Multidrug efflux pump.</text>
</comment>
<proteinExistence type="inferred from homology"/>
<sequence>MKTSNRFDLTQGSIIPTLIRLSMPLMATAFVQMAYNLTDIFWIGKMGVEQVAATGTIGYYIWLASSVVQIPRIGVSVLASQSFGKKDLAKVQRIVENGLQMALALSISYASFLYLARGPLIGFFHLSENVANYANEYLSIILLGMPFVFMNPILSTTYTSIGNSKTPFRINALGLLANILLDPILIFGLGPIPSLGVKGAALATSLANLLVTTLFLLTMRREYELLSRVRIQAKTDWELWKRMAKLGFPSSLQNSIHAFISILLTRLVAKSGSAAVAVYSTGSQIESINWLTTEGVSFALTAFVGQNYGARLKERTLTGIRLGLRLMISIGLVATILMVVGRNFWFTLFISDSQEALRLGAIYLLILAASQMFMSLEIGSTGIFHGVGETRAPSMVGIVFNLLRIPLALLLLPYYGAIGVWVAITISSIIKGIVNPILLKQFLKKKISWS</sequence>
<comment type="caution">
    <text evidence="14">The sequence shown here is derived from an EMBL/GenBank/DDBJ whole genome shotgun (WGS) entry which is preliminary data.</text>
</comment>
<dbReference type="InterPro" id="IPR002528">
    <property type="entry name" value="MATE_fam"/>
</dbReference>
<evidence type="ECO:0000256" key="8">
    <source>
        <dbReference type="ARBA" id="ARBA00022692"/>
    </source>
</evidence>
<feature type="transmembrane region" description="Helical" evidence="13">
    <location>
        <begin position="21"/>
        <end position="37"/>
    </location>
</feature>
<feature type="transmembrane region" description="Helical" evidence="13">
    <location>
        <begin position="99"/>
        <end position="117"/>
    </location>
</feature>